<reference evidence="1" key="2">
    <citation type="submission" date="2020-09" db="EMBL/GenBank/DDBJ databases">
        <authorList>
            <person name="Sun Q."/>
            <person name="Zhou Y."/>
        </authorList>
    </citation>
    <scope>NUCLEOTIDE SEQUENCE</scope>
    <source>
        <strain evidence="1">CGMCC 1.15758</strain>
    </source>
</reference>
<dbReference type="Proteomes" id="UP000636949">
    <property type="component" value="Unassembled WGS sequence"/>
</dbReference>
<accession>A0A8J2Z3P9</accession>
<keyword evidence="2" id="KW-1185">Reference proteome</keyword>
<gene>
    <name evidence="1" type="ORF">GCM10010995_08410</name>
</gene>
<dbReference type="InterPro" id="IPR008962">
    <property type="entry name" value="PapD-like_sf"/>
</dbReference>
<reference evidence="1" key="1">
    <citation type="journal article" date="2014" name="Int. J. Syst. Evol. Microbiol.">
        <title>Complete genome sequence of Corynebacterium casei LMG S-19264T (=DSM 44701T), isolated from a smear-ripened cheese.</title>
        <authorList>
            <consortium name="US DOE Joint Genome Institute (JGI-PGF)"/>
            <person name="Walter F."/>
            <person name="Albersmeier A."/>
            <person name="Kalinowski J."/>
            <person name="Ruckert C."/>
        </authorList>
    </citation>
    <scope>NUCLEOTIDE SEQUENCE</scope>
    <source>
        <strain evidence="1">CGMCC 1.15758</strain>
    </source>
</reference>
<proteinExistence type="predicted"/>
<dbReference type="SUPFAM" id="SSF49354">
    <property type="entry name" value="PapD-like"/>
    <property type="match status" value="1"/>
</dbReference>
<protein>
    <recommendedName>
        <fullName evidence="3">Molecular chaperone</fullName>
    </recommendedName>
</protein>
<name>A0A8J2Z3P9_9GAMM</name>
<evidence type="ECO:0000313" key="2">
    <source>
        <dbReference type="Proteomes" id="UP000636949"/>
    </source>
</evidence>
<dbReference type="EMBL" id="BMJS01000006">
    <property type="protein sequence ID" value="GGF93573.1"/>
    <property type="molecule type" value="Genomic_DNA"/>
</dbReference>
<evidence type="ECO:0000313" key="1">
    <source>
        <dbReference type="EMBL" id="GGF93573.1"/>
    </source>
</evidence>
<sequence>MVFIPSLNASIAVDSLYDVWSSDKDSFVKTIYNDSSDKTAYVKLELSYVDIDAVGNKNERLLNAKEMSQSVFMTPTRLIIPPKQSRYIRFRLPQGRSDQKAELYKIAITPVTPEKGDGFGLSNKQLEEVKEISAGVTINIAYVSQLVVKPTSSTFNTQIFDQEEHVVIANLGNDLIKVEMQQSCKVGADPKISGCTNGYKRQELRIMPNDRREISKAHATEITFDIIENNDKSFSRTIKV</sequence>
<organism evidence="1 2">
    <name type="scientific">Cysteiniphilum litorale</name>
    <dbReference type="NCBI Taxonomy" id="2056700"/>
    <lineage>
        <taxon>Bacteria</taxon>
        <taxon>Pseudomonadati</taxon>
        <taxon>Pseudomonadota</taxon>
        <taxon>Gammaproteobacteria</taxon>
        <taxon>Thiotrichales</taxon>
        <taxon>Fastidiosibacteraceae</taxon>
        <taxon>Cysteiniphilum</taxon>
    </lineage>
</organism>
<comment type="caution">
    <text evidence="1">The sequence shown here is derived from an EMBL/GenBank/DDBJ whole genome shotgun (WGS) entry which is preliminary data.</text>
</comment>
<dbReference type="AlphaFoldDB" id="A0A8J2Z3P9"/>
<evidence type="ECO:0008006" key="3">
    <source>
        <dbReference type="Google" id="ProtNLM"/>
    </source>
</evidence>
<dbReference type="Gene3D" id="2.60.40.10">
    <property type="entry name" value="Immunoglobulins"/>
    <property type="match status" value="1"/>
</dbReference>
<dbReference type="InterPro" id="IPR013783">
    <property type="entry name" value="Ig-like_fold"/>
</dbReference>